<feature type="transmembrane region" description="Helical" evidence="7">
    <location>
        <begin position="129"/>
        <end position="148"/>
    </location>
</feature>
<evidence type="ECO:0000259" key="8">
    <source>
        <dbReference type="SMART" id="SM00665"/>
    </source>
</evidence>
<gene>
    <name evidence="9" type="ORF">K470DRAFT_260133</name>
</gene>
<keyword evidence="5 7" id="KW-1133">Transmembrane helix</keyword>
<dbReference type="AlphaFoldDB" id="A0A6A7BSC3"/>
<dbReference type="EMBL" id="MU006017">
    <property type="protein sequence ID" value="KAF2858134.1"/>
    <property type="molecule type" value="Genomic_DNA"/>
</dbReference>
<keyword evidence="3 7" id="KW-0812">Transmembrane</keyword>
<feature type="domain" description="Cytochrome b561" evidence="8">
    <location>
        <begin position="36"/>
        <end position="154"/>
    </location>
</feature>
<comment type="subcellular location">
    <subcellularLocation>
        <location evidence="1">Membrane</location>
    </subcellularLocation>
</comment>
<feature type="transmembrane region" description="Helical" evidence="7">
    <location>
        <begin position="34"/>
        <end position="56"/>
    </location>
</feature>
<dbReference type="PANTHER" id="PTHR47797:SF1">
    <property type="entry name" value="CYTOCHROME B561 DOMAIN-CONTAINING PROTEIN-RELATED"/>
    <property type="match status" value="1"/>
</dbReference>
<evidence type="ECO:0000256" key="1">
    <source>
        <dbReference type="ARBA" id="ARBA00004370"/>
    </source>
</evidence>
<evidence type="ECO:0000256" key="2">
    <source>
        <dbReference type="ARBA" id="ARBA00022448"/>
    </source>
</evidence>
<dbReference type="InterPro" id="IPR006593">
    <property type="entry name" value="Cyt_b561/ferric_Rdtase_TM"/>
</dbReference>
<dbReference type="CDD" id="cd08760">
    <property type="entry name" value="Cyt_b561_FRRS1_like"/>
    <property type="match status" value="1"/>
</dbReference>
<evidence type="ECO:0000256" key="5">
    <source>
        <dbReference type="ARBA" id="ARBA00022989"/>
    </source>
</evidence>
<accession>A0A6A7BSC3</accession>
<evidence type="ECO:0000313" key="9">
    <source>
        <dbReference type="EMBL" id="KAF2858134.1"/>
    </source>
</evidence>
<organism evidence="9 10">
    <name type="scientific">Piedraia hortae CBS 480.64</name>
    <dbReference type="NCBI Taxonomy" id="1314780"/>
    <lineage>
        <taxon>Eukaryota</taxon>
        <taxon>Fungi</taxon>
        <taxon>Dikarya</taxon>
        <taxon>Ascomycota</taxon>
        <taxon>Pezizomycotina</taxon>
        <taxon>Dothideomycetes</taxon>
        <taxon>Dothideomycetidae</taxon>
        <taxon>Capnodiales</taxon>
        <taxon>Piedraiaceae</taxon>
        <taxon>Piedraia</taxon>
    </lineage>
</organism>
<keyword evidence="6 7" id="KW-0472">Membrane</keyword>
<dbReference type="OrthoDB" id="19261at2759"/>
<reference evidence="9" key="1">
    <citation type="journal article" date="2020" name="Stud. Mycol.">
        <title>101 Dothideomycetes genomes: a test case for predicting lifestyles and emergence of pathogens.</title>
        <authorList>
            <person name="Haridas S."/>
            <person name="Albert R."/>
            <person name="Binder M."/>
            <person name="Bloem J."/>
            <person name="Labutti K."/>
            <person name="Salamov A."/>
            <person name="Andreopoulos B."/>
            <person name="Baker S."/>
            <person name="Barry K."/>
            <person name="Bills G."/>
            <person name="Bluhm B."/>
            <person name="Cannon C."/>
            <person name="Castanera R."/>
            <person name="Culley D."/>
            <person name="Daum C."/>
            <person name="Ezra D."/>
            <person name="Gonzalez J."/>
            <person name="Henrissat B."/>
            <person name="Kuo A."/>
            <person name="Liang C."/>
            <person name="Lipzen A."/>
            <person name="Lutzoni F."/>
            <person name="Magnuson J."/>
            <person name="Mondo S."/>
            <person name="Nolan M."/>
            <person name="Ohm R."/>
            <person name="Pangilinan J."/>
            <person name="Park H.-J."/>
            <person name="Ramirez L."/>
            <person name="Alfaro M."/>
            <person name="Sun H."/>
            <person name="Tritt A."/>
            <person name="Yoshinaga Y."/>
            <person name="Zwiers L.-H."/>
            <person name="Turgeon B."/>
            <person name="Goodwin S."/>
            <person name="Spatafora J."/>
            <person name="Crous P."/>
            <person name="Grigoriev I."/>
        </authorList>
    </citation>
    <scope>NUCLEOTIDE SEQUENCE</scope>
    <source>
        <strain evidence="9">CBS 480.64</strain>
    </source>
</reference>
<feature type="transmembrane region" description="Helical" evidence="7">
    <location>
        <begin position="63"/>
        <end position="84"/>
    </location>
</feature>
<keyword evidence="2" id="KW-0813">Transport</keyword>
<dbReference type="SMART" id="SM00665">
    <property type="entry name" value="B561"/>
    <property type="match status" value="1"/>
</dbReference>
<dbReference type="Gene3D" id="1.20.120.1770">
    <property type="match status" value="1"/>
</dbReference>
<evidence type="ECO:0000256" key="7">
    <source>
        <dbReference type="SAM" id="Phobius"/>
    </source>
</evidence>
<proteinExistence type="predicted"/>
<evidence type="ECO:0000256" key="6">
    <source>
        <dbReference type="ARBA" id="ARBA00023136"/>
    </source>
</evidence>
<dbReference type="PANTHER" id="PTHR47797">
    <property type="entry name" value="DEHYDROGENASE, PUTATIVE (AFU_ORTHOLOGUE AFUA_8G05805)-RELATED"/>
    <property type="match status" value="1"/>
</dbReference>
<keyword evidence="4" id="KW-0249">Electron transport</keyword>
<protein>
    <recommendedName>
        <fullName evidence="8">Cytochrome b561 domain-containing protein</fullName>
    </recommendedName>
</protein>
<evidence type="ECO:0000256" key="4">
    <source>
        <dbReference type="ARBA" id="ARBA00022982"/>
    </source>
</evidence>
<name>A0A6A7BSC3_9PEZI</name>
<dbReference type="Proteomes" id="UP000799421">
    <property type="component" value="Unassembled WGS sequence"/>
</dbReference>
<sequence>MSSHGQPDFLGGGPPAGVTTGDLSAARLGQKNQVIAHALLACVTFAFIFPVGGILIRLPLPYYIHSALQSLGFIFYLAAFALGMDMATNTDLMHRTHVQLGIVILVLTILQPVLGIWHHLQFKRTGRRVVVSHFHLWIGRAVIALGIVNGGLGLDLARDLRTVAPSRGALVGYSVAAALMWLVYVAVAVMGETRRKRETGGQRRRERNLGRV</sequence>
<evidence type="ECO:0000256" key="3">
    <source>
        <dbReference type="ARBA" id="ARBA00022692"/>
    </source>
</evidence>
<feature type="transmembrane region" description="Helical" evidence="7">
    <location>
        <begin position="96"/>
        <end position="117"/>
    </location>
</feature>
<dbReference type="GO" id="GO:0016020">
    <property type="term" value="C:membrane"/>
    <property type="evidence" value="ECO:0007669"/>
    <property type="project" value="UniProtKB-SubCell"/>
</dbReference>
<feature type="transmembrane region" description="Helical" evidence="7">
    <location>
        <begin position="168"/>
        <end position="189"/>
    </location>
</feature>
<keyword evidence="10" id="KW-1185">Reference proteome</keyword>
<evidence type="ECO:0000313" key="10">
    <source>
        <dbReference type="Proteomes" id="UP000799421"/>
    </source>
</evidence>